<evidence type="ECO:0000256" key="1">
    <source>
        <dbReference type="SAM" id="Phobius"/>
    </source>
</evidence>
<dbReference type="HOGENOM" id="CLU_1881947_0_0_11"/>
<feature type="transmembrane region" description="Helical" evidence="1">
    <location>
        <begin position="52"/>
        <end position="71"/>
    </location>
</feature>
<comment type="caution">
    <text evidence="2">The sequence shown here is derived from an EMBL/GenBank/DDBJ whole genome shotgun (WGS) entry which is preliminary data.</text>
</comment>
<dbReference type="eggNOG" id="ENOG503336Z">
    <property type="taxonomic scope" value="Bacteria"/>
</dbReference>
<name>R4Z1B4_9ACTN</name>
<keyword evidence="1" id="KW-0812">Transmembrane</keyword>
<dbReference type="AlphaFoldDB" id="R4Z1B4"/>
<dbReference type="EMBL" id="CANL01000034">
    <property type="protein sequence ID" value="CCM64455.1"/>
    <property type="molecule type" value="Genomic_DNA"/>
</dbReference>
<evidence type="ECO:0008006" key="4">
    <source>
        <dbReference type="Google" id="ProtNLM"/>
    </source>
</evidence>
<dbReference type="STRING" id="1229780.BN381_40069"/>
<keyword evidence="1" id="KW-1133">Transmembrane helix</keyword>
<sequence length="135" mass="13556">MRPALDVMRLFLHVGSATVGLGGMVTLAGIAPTLRAIDPDGPGRATAAFARFAWPAYGILIATGIWNILSIPAMSTLGIGYQIALSLKILLAVASGLGAFIAQSPNAPRAAVPAAQALATLGAAGALLIGVWLLG</sequence>
<accession>R4Z1B4</accession>
<reference evidence="2 3" key="1">
    <citation type="journal article" date="2013" name="ISME J.">
        <title>Metabolic model for the filamentous 'Candidatus Microthrix parvicella' based on genomic and metagenomic analyses.</title>
        <authorList>
            <person name="Jon McIlroy S."/>
            <person name="Kristiansen R."/>
            <person name="Albertsen M."/>
            <person name="Michael Karst S."/>
            <person name="Rossetti S."/>
            <person name="Lund Nielsen J."/>
            <person name="Tandoi V."/>
            <person name="James Seviour R."/>
            <person name="Nielsen P.H."/>
        </authorList>
    </citation>
    <scope>NUCLEOTIDE SEQUENCE [LARGE SCALE GENOMIC DNA]</scope>
    <source>
        <strain evidence="2 3">RN1</strain>
    </source>
</reference>
<keyword evidence="1" id="KW-0472">Membrane</keyword>
<proteinExistence type="predicted"/>
<organism evidence="2 3">
    <name type="scientific">Candidatus Neomicrothrix parvicella RN1</name>
    <dbReference type="NCBI Taxonomy" id="1229780"/>
    <lineage>
        <taxon>Bacteria</taxon>
        <taxon>Bacillati</taxon>
        <taxon>Actinomycetota</taxon>
        <taxon>Acidimicrobiia</taxon>
        <taxon>Acidimicrobiales</taxon>
        <taxon>Microthrixaceae</taxon>
        <taxon>Candidatus Neomicrothrix</taxon>
    </lineage>
</organism>
<keyword evidence="3" id="KW-1185">Reference proteome</keyword>
<protein>
    <recommendedName>
        <fullName evidence="4">Copper resistance protein D domain-containing protein</fullName>
    </recommendedName>
</protein>
<dbReference type="OrthoDB" id="4629737at2"/>
<gene>
    <name evidence="2" type="ORF">BN381_40069</name>
</gene>
<dbReference type="RefSeq" id="WP_012228564.1">
    <property type="nucleotide sequence ID" value="NZ_HG422565.1"/>
</dbReference>
<dbReference type="Proteomes" id="UP000018291">
    <property type="component" value="Unassembled WGS sequence"/>
</dbReference>
<feature type="transmembrane region" description="Helical" evidence="1">
    <location>
        <begin position="83"/>
        <end position="102"/>
    </location>
</feature>
<evidence type="ECO:0000313" key="3">
    <source>
        <dbReference type="Proteomes" id="UP000018291"/>
    </source>
</evidence>
<evidence type="ECO:0000313" key="2">
    <source>
        <dbReference type="EMBL" id="CCM64455.1"/>
    </source>
</evidence>
<feature type="transmembrane region" description="Helical" evidence="1">
    <location>
        <begin position="114"/>
        <end position="134"/>
    </location>
</feature>